<evidence type="ECO:0000256" key="7">
    <source>
        <dbReference type="ARBA" id="ARBA00023065"/>
    </source>
</evidence>
<feature type="transmembrane region" description="Helical" evidence="9">
    <location>
        <begin position="379"/>
        <end position="399"/>
    </location>
</feature>
<evidence type="ECO:0000256" key="1">
    <source>
        <dbReference type="ARBA" id="ARBA00022448"/>
    </source>
</evidence>
<dbReference type="AlphaFoldDB" id="A0A1M6HP27"/>
<dbReference type="GO" id="GO:0008556">
    <property type="term" value="F:P-type potassium transmembrane transporter activity"/>
    <property type="evidence" value="ECO:0007669"/>
    <property type="project" value="InterPro"/>
</dbReference>
<evidence type="ECO:0000256" key="5">
    <source>
        <dbReference type="ARBA" id="ARBA00022958"/>
    </source>
</evidence>
<evidence type="ECO:0000313" key="10">
    <source>
        <dbReference type="EMBL" id="SHJ23967.1"/>
    </source>
</evidence>
<comment type="subunit">
    <text evidence="9">The system is composed of three essential subunits: KdpA, KdpB and KdpC.</text>
</comment>
<dbReference type="STRING" id="198092.SAMN02745194_02077"/>
<keyword evidence="8 9" id="KW-0472">Membrane</keyword>
<feature type="transmembrane region" description="Helical" evidence="9">
    <location>
        <begin position="328"/>
        <end position="348"/>
    </location>
</feature>
<dbReference type="NCBIfam" id="TIGR00680">
    <property type="entry name" value="kdpA"/>
    <property type="match status" value="1"/>
</dbReference>
<keyword evidence="6 9" id="KW-1133">Transmembrane helix</keyword>
<dbReference type="Proteomes" id="UP000184387">
    <property type="component" value="Unassembled WGS sequence"/>
</dbReference>
<evidence type="ECO:0000256" key="4">
    <source>
        <dbReference type="ARBA" id="ARBA00022692"/>
    </source>
</evidence>
<keyword evidence="3 9" id="KW-0633">Potassium transport</keyword>
<feature type="transmembrane region" description="Helical" evidence="9">
    <location>
        <begin position="62"/>
        <end position="81"/>
    </location>
</feature>
<feature type="transmembrane region" description="Helical" evidence="9">
    <location>
        <begin position="173"/>
        <end position="194"/>
    </location>
</feature>
<feature type="transmembrane region" description="Helical" evidence="9">
    <location>
        <begin position="282"/>
        <end position="301"/>
    </location>
</feature>
<gene>
    <name evidence="9" type="primary">kdpA</name>
    <name evidence="10" type="ORF">SAMN02745194_02077</name>
</gene>
<feature type="transmembrane region" description="Helical" evidence="9">
    <location>
        <begin position="355"/>
        <end position="373"/>
    </location>
</feature>
<dbReference type="HAMAP" id="MF_00275">
    <property type="entry name" value="KdpA"/>
    <property type="match status" value="1"/>
</dbReference>
<dbReference type="EMBL" id="FQZF01000010">
    <property type="protein sequence ID" value="SHJ23967.1"/>
    <property type="molecule type" value="Genomic_DNA"/>
</dbReference>
<dbReference type="PIRSF" id="PIRSF001294">
    <property type="entry name" value="K_ATPaseA"/>
    <property type="match status" value="1"/>
</dbReference>
<keyword evidence="11" id="KW-1185">Reference proteome</keyword>
<accession>A0A1M6HP27</accession>
<reference evidence="10 11" key="1">
    <citation type="submission" date="2016-11" db="EMBL/GenBank/DDBJ databases">
        <authorList>
            <person name="Jaros S."/>
            <person name="Januszkiewicz K."/>
            <person name="Wedrychowicz H."/>
        </authorList>
    </citation>
    <scope>NUCLEOTIDE SEQUENCE [LARGE SCALE GENOMIC DNA]</scope>
    <source>
        <strain evidence="10 11">DSM 14916</strain>
    </source>
</reference>
<sequence>MTLIGWAQIALVLTLVLAAAMPLGRYIAAVADGRVAWLRPMETLLYRLGGIDPSRGQDWKGYALAMLTANAAGFLLLFAILRLQGVLPLNPQGVPGMSSWLAFNTAVSFVTNTNWQAYSGEVAASYLAQMAGLAVQNFLSAATGIALALAVSRAFARGGLRELGSFWADLTRVTLYILLPLALVLGAAFVALGIPQTFAGPVTATTLEGAEQLIPLGPAAFQVAIKHLGTNGGGFFGVNSLHPFEGPDALVTALQIWAQAVIPFALCLTFARIVGDRRQGRALQAVMLGFVVAATAAIYAAEAAGNPAFAALGVDPAMGNMEGKDIRFGLPLVALFTATTTGASCGAVNAMLDSFTPLGGMVPLFLIQLGEVLPGGVGSGLYGMLVFALLAVFVAGLMVGRTPEYLGKKVQAREIKLAMLAVLVLPATILGFTAISVVLPQAASSIQDAGPHGLTEMLYAYTSAAGNNGSAFGGLAADTPWMNATLGIAMLLGRFGYVVPVMAIAGSLAAKPRAPEGAGTFPTHGPLFVGLLAGVILILGGLQFLPSLSLGPIAEHFALLAGKTF</sequence>
<evidence type="ECO:0000256" key="6">
    <source>
        <dbReference type="ARBA" id="ARBA00022989"/>
    </source>
</evidence>
<feature type="transmembrane region" description="Helical" evidence="9">
    <location>
        <begin position="484"/>
        <end position="506"/>
    </location>
</feature>
<feature type="transmembrane region" description="Helical" evidence="9">
    <location>
        <begin position="256"/>
        <end position="275"/>
    </location>
</feature>
<feature type="transmembrane region" description="Helical" evidence="9">
    <location>
        <begin position="527"/>
        <end position="545"/>
    </location>
</feature>
<name>A0A1M6HP27_9PROT</name>
<dbReference type="OrthoDB" id="9763796at2"/>
<evidence type="ECO:0000256" key="3">
    <source>
        <dbReference type="ARBA" id="ARBA00022538"/>
    </source>
</evidence>
<proteinExistence type="inferred from homology"/>
<feature type="transmembrane region" description="Helical" evidence="9">
    <location>
        <begin position="131"/>
        <end position="152"/>
    </location>
</feature>
<comment type="function">
    <text evidence="9">Part of the high-affinity ATP-driven potassium transport (or Kdp) system, which catalyzes the hydrolysis of ATP coupled with the electrogenic transport of potassium into the cytoplasm. This subunit binds the extracellular potassium ions and delivers the ions to the membrane domain of KdpB through an intramembrane tunnel.</text>
</comment>
<dbReference type="GO" id="GO:0005886">
    <property type="term" value="C:plasma membrane"/>
    <property type="evidence" value="ECO:0007669"/>
    <property type="project" value="UniProtKB-SubCell"/>
</dbReference>
<dbReference type="PANTHER" id="PTHR30607">
    <property type="entry name" value="POTASSIUM-TRANSPORTING ATPASE A CHAIN"/>
    <property type="match status" value="1"/>
</dbReference>
<dbReference type="GO" id="GO:0030955">
    <property type="term" value="F:potassium ion binding"/>
    <property type="evidence" value="ECO:0007669"/>
    <property type="project" value="UniProtKB-UniRule"/>
</dbReference>
<protein>
    <recommendedName>
        <fullName evidence="9">Potassium-transporting ATPase potassium-binding subunit</fullName>
    </recommendedName>
    <alternativeName>
        <fullName evidence="9">ATP phosphohydrolase [potassium-transporting] A chain</fullName>
    </alternativeName>
    <alternativeName>
        <fullName evidence="9">Potassium-binding and translocating subunit A</fullName>
    </alternativeName>
    <alternativeName>
        <fullName evidence="9">Potassium-translocating ATPase A chain</fullName>
    </alternativeName>
</protein>
<comment type="similarity">
    <text evidence="9">Belongs to the KdpA family.</text>
</comment>
<comment type="subcellular location">
    <subcellularLocation>
        <location evidence="9">Cell membrane</location>
        <topology evidence="9">Multi-pass membrane protein</topology>
    </subcellularLocation>
</comment>
<dbReference type="PANTHER" id="PTHR30607:SF2">
    <property type="entry name" value="POTASSIUM-TRANSPORTING ATPASE POTASSIUM-BINDING SUBUNIT"/>
    <property type="match status" value="1"/>
</dbReference>
<keyword evidence="4 9" id="KW-0812">Transmembrane</keyword>
<evidence type="ECO:0000256" key="2">
    <source>
        <dbReference type="ARBA" id="ARBA00022475"/>
    </source>
</evidence>
<feature type="transmembrane region" description="Helical" evidence="9">
    <location>
        <begin position="420"/>
        <end position="439"/>
    </location>
</feature>
<evidence type="ECO:0000256" key="9">
    <source>
        <dbReference type="HAMAP-Rule" id="MF_00275"/>
    </source>
</evidence>
<evidence type="ECO:0000313" key="11">
    <source>
        <dbReference type="Proteomes" id="UP000184387"/>
    </source>
</evidence>
<keyword evidence="5 9" id="KW-0630">Potassium</keyword>
<dbReference type="RefSeq" id="WP_073134339.1">
    <property type="nucleotide sequence ID" value="NZ_FQZF01000010.1"/>
</dbReference>
<evidence type="ECO:0000256" key="8">
    <source>
        <dbReference type="ARBA" id="ARBA00023136"/>
    </source>
</evidence>
<dbReference type="Pfam" id="PF03814">
    <property type="entry name" value="KdpA"/>
    <property type="match status" value="1"/>
</dbReference>
<keyword evidence="7 9" id="KW-0406">Ion transport</keyword>
<keyword evidence="2 9" id="KW-1003">Cell membrane</keyword>
<keyword evidence="1 9" id="KW-0813">Transport</keyword>
<dbReference type="InterPro" id="IPR004623">
    <property type="entry name" value="KdpA"/>
</dbReference>
<organism evidence="10 11">
    <name type="scientific">Muricoccus roseus</name>
    <dbReference type="NCBI Taxonomy" id="198092"/>
    <lineage>
        <taxon>Bacteria</taxon>
        <taxon>Pseudomonadati</taxon>
        <taxon>Pseudomonadota</taxon>
        <taxon>Alphaproteobacteria</taxon>
        <taxon>Acetobacterales</taxon>
        <taxon>Roseomonadaceae</taxon>
        <taxon>Muricoccus</taxon>
    </lineage>
</organism>